<reference evidence="1" key="1">
    <citation type="submission" date="2015-01" db="EMBL/GenBank/DDBJ databases">
        <title>The Genome Sequence of Cladophialophora bantiana CBS 173.52.</title>
        <authorList>
            <consortium name="The Broad Institute Genomics Platform"/>
            <person name="Cuomo C."/>
            <person name="de Hoog S."/>
            <person name="Gorbushina A."/>
            <person name="Stielow B."/>
            <person name="Teixiera M."/>
            <person name="Abouelleil A."/>
            <person name="Chapman S.B."/>
            <person name="Priest M."/>
            <person name="Young S.K."/>
            <person name="Wortman J."/>
            <person name="Nusbaum C."/>
            <person name="Birren B."/>
        </authorList>
    </citation>
    <scope>NUCLEOTIDE SEQUENCE [LARGE SCALE GENOMIC DNA]</scope>
    <source>
        <strain evidence="1">CBS 173.52</strain>
    </source>
</reference>
<sequence length="302" mass="34205">MAQFRAFINQPRLVRVILEYTTAEELQMDFDLQLVPRAGELKTLHNDAGEPSTRQNALEYDPDPYTLINVRIDTVQYGTYDSEPAALIVFRFIARFRSGSRRIRSFHLRIEFHKQAELPGAATPKVRTLKPEDVRGKIFTEERSNTISGGLDVPIGPNSATIHVGDEVARKINREYELKLTGWLTSSNSGSDNVLVWDCEEARKAARGIVPNYRGACIVQYTPTQPFLATFKLDAERGTFHFDKNAFEYLNVFAKKDIDDPVIFDPNKPVGRQYPNLTDLKTLDLEDIIKLDPIPTLPAGYS</sequence>
<dbReference type="AlphaFoldDB" id="A0A0D2HQ79"/>
<name>A0A0D2HQ79_CLAB1</name>
<dbReference type="EMBL" id="KN846988">
    <property type="protein sequence ID" value="KIW92975.1"/>
    <property type="molecule type" value="Genomic_DNA"/>
</dbReference>
<evidence type="ECO:0000313" key="2">
    <source>
        <dbReference type="Proteomes" id="UP000053789"/>
    </source>
</evidence>
<organism evidence="1 2">
    <name type="scientific">Cladophialophora bantiana (strain ATCC 10958 / CBS 173.52 / CDC B-1940 / NIH 8579)</name>
    <name type="common">Xylohypha bantiana</name>
    <dbReference type="NCBI Taxonomy" id="1442370"/>
    <lineage>
        <taxon>Eukaryota</taxon>
        <taxon>Fungi</taxon>
        <taxon>Dikarya</taxon>
        <taxon>Ascomycota</taxon>
        <taxon>Pezizomycotina</taxon>
        <taxon>Eurotiomycetes</taxon>
        <taxon>Chaetothyriomycetidae</taxon>
        <taxon>Chaetothyriales</taxon>
        <taxon>Herpotrichiellaceae</taxon>
        <taxon>Cladophialophora</taxon>
    </lineage>
</organism>
<dbReference type="Proteomes" id="UP000053789">
    <property type="component" value="Unassembled WGS sequence"/>
</dbReference>
<dbReference type="HOGENOM" id="CLU_987084_0_0_1"/>
<dbReference type="GeneID" id="27699752"/>
<proteinExistence type="predicted"/>
<accession>A0A0D2HQ79</accession>
<dbReference type="VEuPathDB" id="FungiDB:Z519_06824"/>
<gene>
    <name evidence="1" type="ORF">Z519_06824</name>
</gene>
<dbReference type="OrthoDB" id="5030973at2759"/>
<protein>
    <submittedName>
        <fullName evidence="1">Uncharacterized protein</fullName>
    </submittedName>
</protein>
<keyword evidence="2" id="KW-1185">Reference proteome</keyword>
<evidence type="ECO:0000313" key="1">
    <source>
        <dbReference type="EMBL" id="KIW92975.1"/>
    </source>
</evidence>
<dbReference type="RefSeq" id="XP_016619644.1">
    <property type="nucleotide sequence ID" value="XM_016764562.1"/>
</dbReference>